<keyword evidence="2" id="KW-0472">Membrane</keyword>
<feature type="transmembrane region" description="Helical" evidence="2">
    <location>
        <begin position="116"/>
        <end position="137"/>
    </location>
</feature>
<reference evidence="3 4" key="1">
    <citation type="submission" date="2020-08" db="EMBL/GenBank/DDBJ databases">
        <title>Sequencing the genomes of 1000 actinobacteria strains.</title>
        <authorList>
            <person name="Klenk H.-P."/>
        </authorList>
    </citation>
    <scope>NUCLEOTIDE SEQUENCE [LARGE SCALE GENOMIC DNA]</scope>
    <source>
        <strain evidence="3 4">DSM 44598</strain>
    </source>
</reference>
<evidence type="ECO:0000256" key="1">
    <source>
        <dbReference type="SAM" id="MobiDB-lite"/>
    </source>
</evidence>
<sequence length="483" mass="50741">MSRASRPGHSRPTAVIVIAPDESSAEIVIEGHRQVVSGLAPHETRRAALDVATGYAAHIGQPVLVDARDANGYWRLIATPDGVVQPAEPTAPTQPPVPGQVPAPQNQEKGRKSGKLLVLGGAVALVVLLLVGAGLAIPRLLPGSSDAAEEGEVDENAIPLEYPAPPGFEPVVELSEELAPDTQPAVSRDGSVLVYVDPEERLNLIDADGSRLWSVDLPFDAAAGLGAPRFVDYGGESTIVMETADTLWFWPESGGTATNVELPESGSARYAGDSVLVRDDDAAYLVIDGELEEIEAPGSSVPMLAADDRVLTAVVSGPWNWVSPGEEDPEVVHAQRPSEAGEMEAVITALREYVIVRWEPLRGDGSILAFHDRGDGSVLGSAVIEEDALEDVSHLSAPVGLDLVVYGPVLFDPHSGETAVVPGFTPEISVGDLVFGELDGNRVALDASGEPSEVPEDAETPRGLLGDRAVVVHEGHLYAIPPE</sequence>
<evidence type="ECO:0000313" key="3">
    <source>
        <dbReference type="EMBL" id="MBB5491098.1"/>
    </source>
</evidence>
<evidence type="ECO:0000313" key="4">
    <source>
        <dbReference type="Proteomes" id="UP000579647"/>
    </source>
</evidence>
<dbReference type="Proteomes" id="UP000579647">
    <property type="component" value="Unassembled WGS sequence"/>
</dbReference>
<gene>
    <name evidence="3" type="ORF">HNR07_002235</name>
</gene>
<dbReference type="AlphaFoldDB" id="A0A840WLW7"/>
<feature type="compositionally biased region" description="Pro residues" evidence="1">
    <location>
        <begin position="92"/>
        <end position="101"/>
    </location>
</feature>
<comment type="caution">
    <text evidence="3">The sequence shown here is derived from an EMBL/GenBank/DDBJ whole genome shotgun (WGS) entry which is preliminary data.</text>
</comment>
<keyword evidence="4" id="KW-1185">Reference proteome</keyword>
<dbReference type="RefSeq" id="WP_184364731.1">
    <property type="nucleotide sequence ID" value="NZ_BAAAKM010000045.1"/>
</dbReference>
<keyword evidence="2" id="KW-1133">Transmembrane helix</keyword>
<feature type="region of interest" description="Disordered" evidence="1">
    <location>
        <begin position="83"/>
        <end position="109"/>
    </location>
</feature>
<accession>A0A840WLW7</accession>
<protein>
    <submittedName>
        <fullName evidence="3">Uncharacterized protein</fullName>
    </submittedName>
</protein>
<name>A0A840WLW7_9ACTN</name>
<evidence type="ECO:0000256" key="2">
    <source>
        <dbReference type="SAM" id="Phobius"/>
    </source>
</evidence>
<keyword evidence="2" id="KW-0812">Transmembrane</keyword>
<proteinExistence type="predicted"/>
<organism evidence="3 4">
    <name type="scientific">Nocardiopsis metallicus</name>
    <dbReference type="NCBI Taxonomy" id="179819"/>
    <lineage>
        <taxon>Bacteria</taxon>
        <taxon>Bacillati</taxon>
        <taxon>Actinomycetota</taxon>
        <taxon>Actinomycetes</taxon>
        <taxon>Streptosporangiales</taxon>
        <taxon>Nocardiopsidaceae</taxon>
        <taxon>Nocardiopsis</taxon>
    </lineage>
</organism>
<dbReference type="EMBL" id="JACHDO010000001">
    <property type="protein sequence ID" value="MBB5491098.1"/>
    <property type="molecule type" value="Genomic_DNA"/>
</dbReference>